<name>X1FMG3_9ZZZZ</name>
<reference evidence="1" key="1">
    <citation type="journal article" date="2014" name="Front. Microbiol.">
        <title>High frequency of phylogenetically diverse reductive dehalogenase-homologous genes in deep subseafloor sedimentary metagenomes.</title>
        <authorList>
            <person name="Kawai M."/>
            <person name="Futagami T."/>
            <person name="Toyoda A."/>
            <person name="Takaki Y."/>
            <person name="Nishi S."/>
            <person name="Hori S."/>
            <person name="Arai W."/>
            <person name="Tsubouchi T."/>
            <person name="Morono Y."/>
            <person name="Uchiyama I."/>
            <person name="Ito T."/>
            <person name="Fujiyama A."/>
            <person name="Inagaki F."/>
            <person name="Takami H."/>
        </authorList>
    </citation>
    <scope>NUCLEOTIDE SEQUENCE</scope>
    <source>
        <strain evidence="1">Expedition CK06-06</strain>
    </source>
</reference>
<accession>X1FMG3</accession>
<proteinExistence type="predicted"/>
<protein>
    <submittedName>
        <fullName evidence="1">Uncharacterized protein</fullName>
    </submittedName>
</protein>
<evidence type="ECO:0000313" key="1">
    <source>
        <dbReference type="EMBL" id="GAH33710.1"/>
    </source>
</evidence>
<organism evidence="1">
    <name type="scientific">marine sediment metagenome</name>
    <dbReference type="NCBI Taxonomy" id="412755"/>
    <lineage>
        <taxon>unclassified sequences</taxon>
        <taxon>metagenomes</taxon>
        <taxon>ecological metagenomes</taxon>
    </lineage>
</organism>
<dbReference type="EMBL" id="BARU01011829">
    <property type="protein sequence ID" value="GAH33710.1"/>
    <property type="molecule type" value="Genomic_DNA"/>
</dbReference>
<sequence length="154" mass="16610">MDFAQAAISEFVMMEASIKGFVGAILGTFEKWAIGQIIPKIMAALPFPVNLLATGGAILAVKSIFAEIRGMEKGGWVGLQGPEIIKVGERGPEYVTSNSQITNIYNQSASQGRQRIIIQNRITVGEQTFYKETVKSVNLAGVKKDIIVPIAVVV</sequence>
<comment type="caution">
    <text evidence="1">The sequence shown here is derived from an EMBL/GenBank/DDBJ whole genome shotgun (WGS) entry which is preliminary data.</text>
</comment>
<dbReference type="AlphaFoldDB" id="X1FMG3"/>
<gene>
    <name evidence="1" type="ORF">S03H2_22073</name>
</gene>